<evidence type="ECO:0000256" key="1">
    <source>
        <dbReference type="SAM" id="Coils"/>
    </source>
</evidence>
<dbReference type="RefSeq" id="WP_168131739.1">
    <property type="nucleotide sequence ID" value="NZ_BMVZ01000018.1"/>
</dbReference>
<gene>
    <name evidence="2" type="ORF">HCJ95_15000</name>
</gene>
<evidence type="ECO:0000313" key="3">
    <source>
        <dbReference type="Proteomes" id="UP000635996"/>
    </source>
</evidence>
<proteinExistence type="predicted"/>
<reference evidence="2 3" key="1">
    <citation type="submission" date="2020-03" db="EMBL/GenBank/DDBJ databases">
        <title>WGS of actinomycetes isolated from Thailand.</title>
        <authorList>
            <person name="Thawai C."/>
        </authorList>
    </citation>
    <scope>NUCLEOTIDE SEQUENCE [LARGE SCALE GENOMIC DNA]</scope>
    <source>
        <strain evidence="2 3">NBRC 13905</strain>
    </source>
</reference>
<organism evidence="2 3">
    <name type="scientific">Streptomyces thermoviolaceus subsp. thermoviolaceus</name>
    <dbReference type="NCBI Taxonomy" id="66860"/>
    <lineage>
        <taxon>Bacteria</taxon>
        <taxon>Bacillati</taxon>
        <taxon>Actinomycetota</taxon>
        <taxon>Actinomycetes</taxon>
        <taxon>Kitasatosporales</taxon>
        <taxon>Streptomycetaceae</taxon>
        <taxon>Streptomyces</taxon>
    </lineage>
</organism>
<feature type="coiled-coil region" evidence="1">
    <location>
        <begin position="173"/>
        <end position="220"/>
    </location>
</feature>
<dbReference type="Proteomes" id="UP000635996">
    <property type="component" value="Unassembled WGS sequence"/>
</dbReference>
<keyword evidence="3" id="KW-1185">Reference proteome</keyword>
<comment type="caution">
    <text evidence="2">The sequence shown here is derived from an EMBL/GenBank/DDBJ whole genome shotgun (WGS) entry which is preliminary data.</text>
</comment>
<evidence type="ECO:0008006" key="4">
    <source>
        <dbReference type="Google" id="ProtNLM"/>
    </source>
</evidence>
<keyword evidence="1" id="KW-0175">Coiled coil</keyword>
<dbReference type="SUPFAM" id="SSF53300">
    <property type="entry name" value="vWA-like"/>
    <property type="match status" value="1"/>
</dbReference>
<evidence type="ECO:0000313" key="2">
    <source>
        <dbReference type="EMBL" id="NJP15567.1"/>
    </source>
</evidence>
<dbReference type="EMBL" id="JAATEL010000014">
    <property type="protein sequence ID" value="NJP15567.1"/>
    <property type="molecule type" value="Genomic_DNA"/>
</dbReference>
<name>A0ABX0YSK2_STRTL</name>
<dbReference type="InterPro" id="IPR036465">
    <property type="entry name" value="vWFA_dom_sf"/>
</dbReference>
<accession>A0ABX0YSK2</accession>
<sequence>MSVRLILNDRAIARGQVGDLPDLPPAVAIVYPKEGGPFEVERVRTRTERWFGRGRPCYVVDLSDHRRRANVTKTPLTCKDGGHRFQATVDVGFRVHDPVTVVARNVRDALAVVYGYLTDRIRLCAARFAITEAMAAQLAINQELDREILLPEGIAIYYCKVQMEPDAAAAQYIRDLEEARRRARLDVHQHEAKLGRARSEEEIEDLRAAARRRREAEERAALAGGTLDFERLIREHLARHPGETSEAIAQLVQLRAGEATQHELRDQRHAEMVKYLIERGVVREVDLPGLRQGVLGPSAAGTGVSGVLERPDAGTAPSFGSGVVPQLPDYSASAPVSAQVGGAVQWGGGSAAAASAPPSGLIPVYLVLDISTESSGCLTDLQNMLRSVQTALANSPDVAAAVRLSVITYADGADVVLPLTQVSWRTGVPSLAVAPGCRYRPALKRLLQLVPLETERLKEQVPRVLRPVVFFLAVGEAEDDTEWPGAHAELMAHTYHPHLVACGIGRGRARAVQRLASRPELGVVAVDGADTAQSVVQFSVLVQQTLLHLGRSALAGRMELRLDCPQGLRPVAGE</sequence>
<dbReference type="Gene3D" id="3.40.50.410">
    <property type="entry name" value="von Willebrand factor, type A domain"/>
    <property type="match status" value="1"/>
</dbReference>
<protein>
    <recommendedName>
        <fullName evidence="4">VWFA domain-containing protein</fullName>
    </recommendedName>
</protein>